<evidence type="ECO:0000313" key="5">
    <source>
        <dbReference type="Proteomes" id="UP000001307"/>
    </source>
</evidence>
<dbReference type="InterPro" id="IPR017994">
    <property type="entry name" value="P_trefoil_chordata"/>
</dbReference>
<gene>
    <name evidence="4" type="ORF">GSOID_T00005113001</name>
</gene>
<sequence>MGLIADAIIDPKGEAAGGFFSEMAMKQVLGDELGEIYGLDNQDFRADKLNEFVLSGMGLPDGLIPLLLSQPENLTAPDRIQLFNWLNRGRQLSPSMVSLIMGTTDPANVDLRQLYIESIVDNSNVDQMTAKMIEYVFEGGRKEDLMDLMFQSRNGFVTEDSFEPDISILPKGIYPGQKLYYAHLETIGYDTCLLVDPVNRYPCGMQFGSDITPQQCGSIPYCCFNPIDDTRLVEDEEVQEILGDPNKGLDDIPLCYYNTFFIYYNQYSLEVQPFTNFPKPVDCPKLFRFGFNLEPDIWEYFQLTQKTAVLANDRISCGFPGITKFHCVAIRGCCYEDADIDVKCYLPLSRADVTARVGDMDGSTVETDYQDEFGPIRAYAGD</sequence>
<dbReference type="SMART" id="SM00018">
    <property type="entry name" value="PD"/>
    <property type="match status" value="2"/>
</dbReference>
<evidence type="ECO:0000313" key="4">
    <source>
        <dbReference type="EMBL" id="CBY08537.1"/>
    </source>
</evidence>
<dbReference type="SUPFAM" id="SSF57492">
    <property type="entry name" value="Trefoil"/>
    <property type="match status" value="1"/>
</dbReference>
<keyword evidence="1 2" id="KW-1015">Disulfide bond</keyword>
<evidence type="ECO:0000256" key="1">
    <source>
        <dbReference type="ARBA" id="ARBA00023157"/>
    </source>
</evidence>
<comment type="caution">
    <text evidence="2">Lacks conserved residue(s) required for the propagation of feature annotation.</text>
</comment>
<dbReference type="GO" id="GO:0005615">
    <property type="term" value="C:extracellular space"/>
    <property type="evidence" value="ECO:0007669"/>
    <property type="project" value="TreeGrafter"/>
</dbReference>
<keyword evidence="5" id="KW-1185">Reference proteome</keyword>
<dbReference type="OrthoDB" id="10051464at2759"/>
<dbReference type="EMBL" id="FN653032">
    <property type="protein sequence ID" value="CBY08537.1"/>
    <property type="molecule type" value="Genomic_DNA"/>
</dbReference>
<dbReference type="InParanoid" id="E4XAG8"/>
<dbReference type="Pfam" id="PF00088">
    <property type="entry name" value="Trefoil"/>
    <property type="match status" value="2"/>
</dbReference>
<protein>
    <recommendedName>
        <fullName evidence="3">P-type domain-containing protein</fullName>
    </recommendedName>
</protein>
<accession>E4XAG8</accession>
<dbReference type="PROSITE" id="PS51448">
    <property type="entry name" value="P_TREFOIL_2"/>
    <property type="match status" value="1"/>
</dbReference>
<organism evidence="4">
    <name type="scientific">Oikopleura dioica</name>
    <name type="common">Tunicate</name>
    <dbReference type="NCBI Taxonomy" id="34765"/>
    <lineage>
        <taxon>Eukaryota</taxon>
        <taxon>Metazoa</taxon>
        <taxon>Chordata</taxon>
        <taxon>Tunicata</taxon>
        <taxon>Appendicularia</taxon>
        <taxon>Copelata</taxon>
        <taxon>Oikopleuridae</taxon>
        <taxon>Oikopleura</taxon>
    </lineage>
</organism>
<evidence type="ECO:0000259" key="3">
    <source>
        <dbReference type="PROSITE" id="PS51448"/>
    </source>
</evidence>
<dbReference type="Gene3D" id="4.10.110.10">
    <property type="entry name" value="Spasmolytic Protein, domain 1"/>
    <property type="match status" value="2"/>
</dbReference>
<dbReference type="AlphaFoldDB" id="E4XAG8"/>
<dbReference type="Proteomes" id="UP000001307">
    <property type="component" value="Unassembled WGS sequence"/>
</dbReference>
<reference evidence="4" key="1">
    <citation type="journal article" date="2010" name="Science">
        <title>Plasticity of animal genome architecture unmasked by rapid evolution of a pelagic tunicate.</title>
        <authorList>
            <person name="Denoeud F."/>
            <person name="Henriet S."/>
            <person name="Mungpakdee S."/>
            <person name="Aury J.M."/>
            <person name="Da Silva C."/>
            <person name="Brinkmann H."/>
            <person name="Mikhaleva J."/>
            <person name="Olsen L.C."/>
            <person name="Jubin C."/>
            <person name="Canestro C."/>
            <person name="Bouquet J.M."/>
            <person name="Danks G."/>
            <person name="Poulain J."/>
            <person name="Campsteijn C."/>
            <person name="Adamski M."/>
            <person name="Cross I."/>
            <person name="Yadetie F."/>
            <person name="Muffato M."/>
            <person name="Louis A."/>
            <person name="Butcher S."/>
            <person name="Tsagkogeorga G."/>
            <person name="Konrad A."/>
            <person name="Singh S."/>
            <person name="Jensen M.F."/>
            <person name="Cong E.H."/>
            <person name="Eikeseth-Otteraa H."/>
            <person name="Noel B."/>
            <person name="Anthouard V."/>
            <person name="Porcel B.M."/>
            <person name="Kachouri-Lafond R."/>
            <person name="Nishino A."/>
            <person name="Ugolini M."/>
            <person name="Chourrout P."/>
            <person name="Nishida H."/>
            <person name="Aasland R."/>
            <person name="Huzurbazar S."/>
            <person name="Westhof E."/>
            <person name="Delsuc F."/>
            <person name="Lehrach H."/>
            <person name="Reinhardt R."/>
            <person name="Weissenbach J."/>
            <person name="Roy S.W."/>
            <person name="Artiguenave F."/>
            <person name="Postlethwait J.H."/>
            <person name="Manak J.R."/>
            <person name="Thompson E.M."/>
            <person name="Jaillon O."/>
            <person name="Du Pasquier L."/>
            <person name="Boudinot P."/>
            <person name="Liberles D.A."/>
            <person name="Volff J.N."/>
            <person name="Philippe H."/>
            <person name="Lenhard B."/>
            <person name="Roest Crollius H."/>
            <person name="Wincker P."/>
            <person name="Chourrout D."/>
        </authorList>
    </citation>
    <scope>NUCLEOTIDE SEQUENCE [LARGE SCALE GENOMIC DNA]</scope>
</reference>
<dbReference type="InterPro" id="IPR044913">
    <property type="entry name" value="P_trefoil_dom_sf"/>
</dbReference>
<dbReference type="CDD" id="cd00111">
    <property type="entry name" value="Trefoil"/>
    <property type="match status" value="1"/>
</dbReference>
<evidence type="ECO:0000256" key="2">
    <source>
        <dbReference type="PROSITE-ProRule" id="PRU00779"/>
    </source>
</evidence>
<dbReference type="PANTHER" id="PTHR13826:SF14">
    <property type="entry name" value="TREFOIL FACTOR 2"/>
    <property type="match status" value="1"/>
</dbReference>
<feature type="domain" description="P-type" evidence="3">
    <location>
        <begin position="305"/>
        <end position="348"/>
    </location>
</feature>
<proteinExistence type="predicted"/>
<dbReference type="PANTHER" id="PTHR13826">
    <property type="entry name" value="INTESTINAL TREFOIL FACTOR-RELATED"/>
    <property type="match status" value="1"/>
</dbReference>
<dbReference type="InterPro" id="IPR000519">
    <property type="entry name" value="P_trefoil_dom"/>
</dbReference>
<name>E4XAG8_OIKDI</name>
<feature type="disulfide bond" evidence="2">
    <location>
        <begin position="327"/>
        <end position="344"/>
    </location>
</feature>